<comment type="caution">
    <text evidence="1">The sequence shown here is derived from an EMBL/GenBank/DDBJ whole genome shotgun (WGS) entry which is preliminary data.</text>
</comment>
<evidence type="ECO:0000313" key="1">
    <source>
        <dbReference type="EMBL" id="GAB0200803.1"/>
    </source>
</evidence>
<name>A0ABC9XSX9_GRUJA</name>
<evidence type="ECO:0000313" key="2">
    <source>
        <dbReference type="Proteomes" id="UP001623348"/>
    </source>
</evidence>
<sequence>MRSKQQKKDFFHLPYEGSDACANGARASGLIWTEAARCCRPPCLRARTATQRAEEPAVFGCSMLEFSFSM</sequence>
<protein>
    <submittedName>
        <fullName evidence="1">Uncharacterized protein</fullName>
    </submittedName>
</protein>
<proteinExistence type="predicted"/>
<keyword evidence="2" id="KW-1185">Reference proteome</keyword>
<organism evidence="1 2">
    <name type="scientific">Grus japonensis</name>
    <name type="common">Japanese crane</name>
    <name type="synonym">Red-crowned crane</name>
    <dbReference type="NCBI Taxonomy" id="30415"/>
    <lineage>
        <taxon>Eukaryota</taxon>
        <taxon>Metazoa</taxon>
        <taxon>Chordata</taxon>
        <taxon>Craniata</taxon>
        <taxon>Vertebrata</taxon>
        <taxon>Euteleostomi</taxon>
        <taxon>Archelosauria</taxon>
        <taxon>Archosauria</taxon>
        <taxon>Dinosauria</taxon>
        <taxon>Saurischia</taxon>
        <taxon>Theropoda</taxon>
        <taxon>Coelurosauria</taxon>
        <taxon>Aves</taxon>
        <taxon>Neognathae</taxon>
        <taxon>Neoaves</taxon>
        <taxon>Gruiformes</taxon>
        <taxon>Gruidae</taxon>
        <taxon>Grus</taxon>
    </lineage>
</organism>
<dbReference type="EMBL" id="BAAFJT010000028">
    <property type="protein sequence ID" value="GAB0200803.1"/>
    <property type="molecule type" value="Genomic_DNA"/>
</dbReference>
<reference evidence="1 2" key="1">
    <citation type="submission" date="2024-06" db="EMBL/GenBank/DDBJ databases">
        <title>The draft genome of Grus japonensis, version 3.</title>
        <authorList>
            <person name="Nabeshima K."/>
            <person name="Suzuki S."/>
            <person name="Onuma M."/>
        </authorList>
    </citation>
    <scope>NUCLEOTIDE SEQUENCE [LARGE SCALE GENOMIC DNA]</scope>
    <source>
        <strain evidence="1 2">451A</strain>
    </source>
</reference>
<dbReference type="Proteomes" id="UP001623348">
    <property type="component" value="Unassembled WGS sequence"/>
</dbReference>
<accession>A0ABC9XSX9</accession>
<dbReference type="AlphaFoldDB" id="A0ABC9XSX9"/>
<gene>
    <name evidence="1" type="ORF">GRJ2_002545800</name>
</gene>